<dbReference type="EMBL" id="KV417506">
    <property type="protein sequence ID" value="KZP27860.1"/>
    <property type="molecule type" value="Genomic_DNA"/>
</dbReference>
<organism evidence="1 2">
    <name type="scientific">Athelia psychrophila</name>
    <dbReference type="NCBI Taxonomy" id="1759441"/>
    <lineage>
        <taxon>Eukaryota</taxon>
        <taxon>Fungi</taxon>
        <taxon>Dikarya</taxon>
        <taxon>Basidiomycota</taxon>
        <taxon>Agaricomycotina</taxon>
        <taxon>Agaricomycetes</taxon>
        <taxon>Agaricomycetidae</taxon>
        <taxon>Atheliales</taxon>
        <taxon>Atheliaceae</taxon>
        <taxon>Athelia</taxon>
    </lineage>
</organism>
<evidence type="ECO:0000313" key="2">
    <source>
        <dbReference type="Proteomes" id="UP000076532"/>
    </source>
</evidence>
<accession>A0A166R3H0</accession>
<gene>
    <name evidence="1" type="ORF">FIBSPDRAFT_282908</name>
</gene>
<keyword evidence="2" id="KW-1185">Reference proteome</keyword>
<proteinExistence type="predicted"/>
<evidence type="ECO:0000313" key="1">
    <source>
        <dbReference type="EMBL" id="KZP27860.1"/>
    </source>
</evidence>
<reference evidence="1 2" key="1">
    <citation type="journal article" date="2016" name="Mol. Biol. Evol.">
        <title>Comparative Genomics of Early-Diverging Mushroom-Forming Fungi Provides Insights into the Origins of Lignocellulose Decay Capabilities.</title>
        <authorList>
            <person name="Nagy L.G."/>
            <person name="Riley R."/>
            <person name="Tritt A."/>
            <person name="Adam C."/>
            <person name="Daum C."/>
            <person name="Floudas D."/>
            <person name="Sun H."/>
            <person name="Yadav J.S."/>
            <person name="Pangilinan J."/>
            <person name="Larsson K.H."/>
            <person name="Matsuura K."/>
            <person name="Barry K."/>
            <person name="Labutti K."/>
            <person name="Kuo R."/>
            <person name="Ohm R.A."/>
            <person name="Bhattacharya S.S."/>
            <person name="Shirouzu T."/>
            <person name="Yoshinaga Y."/>
            <person name="Martin F.M."/>
            <person name="Grigoriev I.V."/>
            <person name="Hibbett D.S."/>
        </authorList>
    </citation>
    <scope>NUCLEOTIDE SEQUENCE [LARGE SCALE GENOMIC DNA]</scope>
    <source>
        <strain evidence="1 2">CBS 109695</strain>
    </source>
</reference>
<dbReference type="Proteomes" id="UP000076532">
    <property type="component" value="Unassembled WGS sequence"/>
</dbReference>
<sequence>MMIAGNCTPPLSNICRLYVSYILGSLYLNGCRWKSSRRTFAPSWVDLQISEPRDNLLGWVDRQTMLVIRGGGNRIAVPRCLQALVDMMGKTDNFGHLALSAAVDVLSE</sequence>
<dbReference type="AlphaFoldDB" id="A0A166R3H0"/>
<protein>
    <submittedName>
        <fullName evidence="1">Uncharacterized protein</fullName>
    </submittedName>
</protein>
<name>A0A166R3H0_9AGAM</name>